<proteinExistence type="predicted"/>
<comment type="caution">
    <text evidence="1">The sequence shown here is derived from an EMBL/GenBank/DDBJ whole genome shotgun (WGS) entry which is preliminary data.</text>
</comment>
<dbReference type="EMBL" id="LQXD01000015">
    <property type="protein sequence ID" value="OIJ22932.1"/>
    <property type="molecule type" value="Genomic_DNA"/>
</dbReference>
<protein>
    <submittedName>
        <fullName evidence="1">Uncharacterized protein</fullName>
    </submittedName>
</protein>
<reference evidence="1" key="1">
    <citation type="submission" date="2016-10" db="EMBL/GenBank/DDBJ databases">
        <title>Draft genome sequences of four alkaliphilic bacteria belonging to the Anaerobacillus genus.</title>
        <authorList>
            <person name="Bassil N.M."/>
            <person name="Lloyd J.R."/>
        </authorList>
    </citation>
    <scope>NUCLEOTIDE SEQUENCE [LARGE SCALE GENOMIC DNA]</scope>
    <source>
        <strain evidence="1">NB2006</strain>
    </source>
</reference>
<accession>A0A1S2MDN8</accession>
<gene>
    <name evidence="1" type="ORF">AWH56_03860</name>
</gene>
<sequence length="78" mass="9254">MNFVSILLVKTSAYRWKLFSSEVENEVVELRSKLNEDLSKEIDEYPELKASLLRYLDNSDMKRYSGSELKSKRYGQRK</sequence>
<evidence type="ECO:0000313" key="1">
    <source>
        <dbReference type="EMBL" id="OIJ22932.1"/>
    </source>
</evidence>
<organism evidence="1">
    <name type="scientific">Anaerobacillus isosaccharinicus</name>
    <dbReference type="NCBI Taxonomy" id="1532552"/>
    <lineage>
        <taxon>Bacteria</taxon>
        <taxon>Bacillati</taxon>
        <taxon>Bacillota</taxon>
        <taxon>Bacilli</taxon>
        <taxon>Bacillales</taxon>
        <taxon>Bacillaceae</taxon>
        <taxon>Anaerobacillus</taxon>
    </lineage>
</organism>
<dbReference type="AlphaFoldDB" id="A0A1S2MDN8"/>
<dbReference type="OrthoDB" id="2906231at2"/>
<name>A0A1S2MDN8_9BACI</name>